<keyword evidence="3" id="KW-1185">Reference proteome</keyword>
<dbReference type="SMART" id="SM00960">
    <property type="entry name" value="Robl_LC7"/>
    <property type="match status" value="1"/>
</dbReference>
<organism evidence="2 3">
    <name type="scientific">Actinomadura physcomitrii</name>
    <dbReference type="NCBI Taxonomy" id="2650748"/>
    <lineage>
        <taxon>Bacteria</taxon>
        <taxon>Bacillati</taxon>
        <taxon>Actinomycetota</taxon>
        <taxon>Actinomycetes</taxon>
        <taxon>Streptosporangiales</taxon>
        <taxon>Thermomonosporaceae</taxon>
        <taxon>Actinomadura</taxon>
    </lineage>
</organism>
<dbReference type="Proteomes" id="UP000462055">
    <property type="component" value="Unassembled WGS sequence"/>
</dbReference>
<dbReference type="Pfam" id="PF03259">
    <property type="entry name" value="Robl_LC7"/>
    <property type="match status" value="1"/>
</dbReference>
<reference evidence="2" key="1">
    <citation type="submission" date="2019-12" db="EMBL/GenBank/DDBJ databases">
        <title>Actinomadura physcomitrii sp. nov., a novel actinomycete isolated from moss [Physcomitrium sphaericum (Ludw) Fuernr].</title>
        <authorList>
            <person name="Zhuang X."/>
        </authorList>
    </citation>
    <scope>NUCLEOTIDE SEQUENCE [LARGE SCALE GENOMIC DNA]</scope>
    <source>
        <strain evidence="2">LD22</strain>
    </source>
</reference>
<dbReference type="RefSeq" id="WP_151596684.1">
    <property type="nucleotide sequence ID" value="NZ_WBMS02000024.1"/>
</dbReference>
<protein>
    <submittedName>
        <fullName evidence="2">Roadblock/LC7 domain-containing protein</fullName>
    </submittedName>
</protein>
<comment type="caution">
    <text evidence="2">The sequence shown here is derived from an EMBL/GenBank/DDBJ whole genome shotgun (WGS) entry which is preliminary data.</text>
</comment>
<accession>A0A6I4MD64</accession>
<dbReference type="SUPFAM" id="SSF103196">
    <property type="entry name" value="Roadblock/LC7 domain"/>
    <property type="match status" value="1"/>
</dbReference>
<sequence length="153" mass="16523">MRRSSEDLANDQPQASRDLSWLLDDLVGRVEEVRQAVLLSRDGLVMGASASVTRQDAEFLAALSAGLQSLADGARQHFRAERVQQTFVELDSRLFFVVPAGKGSCLAILSDAGRNAGLVAYETAMLIKRVRRQMATAPRPAAQFADPSSPPAP</sequence>
<gene>
    <name evidence="2" type="ORF">F8568_028075</name>
</gene>
<dbReference type="InterPro" id="IPR004942">
    <property type="entry name" value="Roadblock/LAMTOR2_dom"/>
</dbReference>
<dbReference type="EMBL" id="WBMS02000024">
    <property type="protein sequence ID" value="MWA04168.1"/>
    <property type="molecule type" value="Genomic_DNA"/>
</dbReference>
<name>A0A6I4MD64_9ACTN</name>
<dbReference type="AlphaFoldDB" id="A0A6I4MD64"/>
<dbReference type="InterPro" id="IPR053141">
    <property type="entry name" value="Mycobact_SerProt_Inhib_Rv3364c"/>
</dbReference>
<dbReference type="Gene3D" id="3.30.450.30">
    <property type="entry name" value="Dynein light chain 2a, cytoplasmic"/>
    <property type="match status" value="1"/>
</dbReference>
<dbReference type="PANTHER" id="PTHR36222:SF1">
    <property type="entry name" value="SERINE PROTEASE INHIBITOR RV3364C"/>
    <property type="match status" value="1"/>
</dbReference>
<evidence type="ECO:0000313" key="2">
    <source>
        <dbReference type="EMBL" id="MWA04168.1"/>
    </source>
</evidence>
<proteinExistence type="predicted"/>
<dbReference type="PANTHER" id="PTHR36222">
    <property type="entry name" value="SERINE PROTEASE INHIBITOR RV3364C"/>
    <property type="match status" value="1"/>
</dbReference>
<feature type="domain" description="Roadblock/LAMTOR2" evidence="1">
    <location>
        <begin position="20"/>
        <end position="110"/>
    </location>
</feature>
<evidence type="ECO:0000313" key="3">
    <source>
        <dbReference type="Proteomes" id="UP000462055"/>
    </source>
</evidence>
<evidence type="ECO:0000259" key="1">
    <source>
        <dbReference type="SMART" id="SM00960"/>
    </source>
</evidence>